<dbReference type="Gene3D" id="3.10.20.90">
    <property type="entry name" value="Phosphatidylinositol 3-kinase Catalytic Subunit, Chain A, domain 1"/>
    <property type="match status" value="1"/>
</dbReference>
<dbReference type="GO" id="GO:0030968">
    <property type="term" value="P:endoplasmic reticulum unfolded protein response"/>
    <property type="evidence" value="ECO:0007669"/>
    <property type="project" value="TreeGrafter"/>
</dbReference>
<feature type="transmembrane region" description="Helical" evidence="7">
    <location>
        <begin position="266"/>
        <end position="286"/>
    </location>
</feature>
<comment type="caution">
    <text evidence="9">The sequence shown here is derived from an EMBL/GenBank/DDBJ whole genome shotgun (WGS) entry which is preliminary data.</text>
</comment>
<evidence type="ECO:0000256" key="4">
    <source>
        <dbReference type="ARBA" id="ARBA00023136"/>
    </source>
</evidence>
<dbReference type="PANTHER" id="PTHR12943">
    <property type="entry name" value="HOMOCYSTEINE-RESPONSIVE ENDOPLASMIC RETICULUM-RESIDENT UNIQUITIN-LIKE DOMAIN HERPUD PROTEIN FAMILY MEMBER"/>
    <property type="match status" value="1"/>
</dbReference>
<feature type="compositionally biased region" description="Basic and acidic residues" evidence="6">
    <location>
        <begin position="325"/>
        <end position="344"/>
    </location>
</feature>
<keyword evidence="2 7" id="KW-0812">Transmembrane</keyword>
<dbReference type="SUPFAM" id="SSF54236">
    <property type="entry name" value="Ubiquitin-like"/>
    <property type="match status" value="1"/>
</dbReference>
<evidence type="ECO:0000259" key="8">
    <source>
        <dbReference type="PROSITE" id="PS50053"/>
    </source>
</evidence>
<evidence type="ECO:0000256" key="5">
    <source>
        <dbReference type="ARBA" id="ARBA00023230"/>
    </source>
</evidence>
<dbReference type="InterPro" id="IPR000626">
    <property type="entry name" value="Ubiquitin-like_dom"/>
</dbReference>
<dbReference type="SMART" id="SM00213">
    <property type="entry name" value="UBQ"/>
    <property type="match status" value="1"/>
</dbReference>
<gene>
    <name evidence="9" type="ORF">BpHYR1_017181</name>
</gene>
<keyword evidence="10" id="KW-1185">Reference proteome</keyword>
<dbReference type="AlphaFoldDB" id="A0A3M7QJN2"/>
<feature type="compositionally biased region" description="Basic and acidic residues" evidence="6">
    <location>
        <begin position="214"/>
        <end position="253"/>
    </location>
</feature>
<evidence type="ECO:0000256" key="1">
    <source>
        <dbReference type="ARBA" id="ARBA00004370"/>
    </source>
</evidence>
<evidence type="ECO:0000256" key="7">
    <source>
        <dbReference type="SAM" id="Phobius"/>
    </source>
</evidence>
<accession>A0A3M7QJN2</accession>
<feature type="transmembrane region" description="Helical" evidence="7">
    <location>
        <begin position="292"/>
        <end position="310"/>
    </location>
</feature>
<feature type="region of interest" description="Disordered" evidence="6">
    <location>
        <begin position="102"/>
        <end position="153"/>
    </location>
</feature>
<keyword evidence="3 7" id="KW-1133">Transmembrane helix</keyword>
<feature type="compositionally biased region" description="Low complexity" evidence="6">
    <location>
        <begin position="108"/>
        <end position="135"/>
    </location>
</feature>
<dbReference type="PANTHER" id="PTHR12943:SF27">
    <property type="entry name" value="HOMOCYSTEINE-INDUCED ENDOPLASMIC RETICULUM PROTEIN, ISOFORM A"/>
    <property type="match status" value="1"/>
</dbReference>
<evidence type="ECO:0000256" key="6">
    <source>
        <dbReference type="SAM" id="MobiDB-lite"/>
    </source>
</evidence>
<feature type="compositionally biased region" description="Polar residues" evidence="6">
    <location>
        <begin position="136"/>
        <end position="153"/>
    </location>
</feature>
<dbReference type="OrthoDB" id="21589at2759"/>
<dbReference type="InterPro" id="IPR039751">
    <property type="entry name" value="HERPUD1/2"/>
</dbReference>
<reference evidence="9 10" key="1">
    <citation type="journal article" date="2018" name="Sci. Rep.">
        <title>Genomic signatures of local adaptation to the degree of environmental predictability in rotifers.</title>
        <authorList>
            <person name="Franch-Gras L."/>
            <person name="Hahn C."/>
            <person name="Garcia-Roger E.M."/>
            <person name="Carmona M.J."/>
            <person name="Serra M."/>
            <person name="Gomez A."/>
        </authorList>
    </citation>
    <scope>NUCLEOTIDE SEQUENCE [LARGE SCALE GENOMIC DNA]</scope>
    <source>
        <strain evidence="9">HYR1</strain>
    </source>
</reference>
<name>A0A3M7QJN2_BRAPC</name>
<dbReference type="STRING" id="10195.A0A3M7QJN2"/>
<evidence type="ECO:0000313" key="10">
    <source>
        <dbReference type="Proteomes" id="UP000276133"/>
    </source>
</evidence>
<organism evidence="9 10">
    <name type="scientific">Brachionus plicatilis</name>
    <name type="common">Marine rotifer</name>
    <name type="synonym">Brachionus muelleri</name>
    <dbReference type="NCBI Taxonomy" id="10195"/>
    <lineage>
        <taxon>Eukaryota</taxon>
        <taxon>Metazoa</taxon>
        <taxon>Spiralia</taxon>
        <taxon>Gnathifera</taxon>
        <taxon>Rotifera</taxon>
        <taxon>Eurotatoria</taxon>
        <taxon>Monogononta</taxon>
        <taxon>Pseudotrocha</taxon>
        <taxon>Ploima</taxon>
        <taxon>Brachionidae</taxon>
        <taxon>Brachionus</taxon>
    </lineage>
</organism>
<evidence type="ECO:0000256" key="3">
    <source>
        <dbReference type="ARBA" id="ARBA00022989"/>
    </source>
</evidence>
<dbReference type="EMBL" id="REGN01006013">
    <property type="protein sequence ID" value="RNA11221.1"/>
    <property type="molecule type" value="Genomic_DNA"/>
</dbReference>
<evidence type="ECO:0000313" key="9">
    <source>
        <dbReference type="EMBL" id="RNA11221.1"/>
    </source>
</evidence>
<evidence type="ECO:0000256" key="2">
    <source>
        <dbReference type="ARBA" id="ARBA00022692"/>
    </source>
</evidence>
<dbReference type="Proteomes" id="UP000276133">
    <property type="component" value="Unassembled WGS sequence"/>
</dbReference>
<keyword evidence="5" id="KW-0834">Unfolded protein response</keyword>
<proteinExistence type="predicted"/>
<protein>
    <submittedName>
        <fullName evidence="9">Homocysteine-responsive endoplasmic reticulum-resident ubiquitin-like domain member 2</fullName>
    </submittedName>
</protein>
<dbReference type="PROSITE" id="PS50053">
    <property type="entry name" value="UBIQUITIN_2"/>
    <property type="match status" value="1"/>
</dbReference>
<dbReference type="FunFam" id="3.10.20.90:FF:000046">
    <property type="entry name" value="Homocysteine-responsive endoplasmic reticulum-resident ubiquitin-like domain member 2 protein"/>
    <property type="match status" value="1"/>
</dbReference>
<comment type="subcellular location">
    <subcellularLocation>
        <location evidence="1">Membrane</location>
    </subcellularLocation>
</comment>
<feature type="region of interest" description="Disordered" evidence="6">
    <location>
        <begin position="325"/>
        <end position="348"/>
    </location>
</feature>
<sequence>MANVSTVCLTIKAANQNFEDFVINSCSLDWTIKDLKEHLSSNYPRKPNSTEIRLIYSGKLLHDHFSLKECIRHTSGVESHILHLVHSSGNHKPTIEKIEESETDLDNELTPNSSLNSESESTTSTSSINSTETTPLESNSQSVPDQSNQDQAYPTLSPKQQYELTLNSMLNYFQSIGVPVQNNPWYSSYVQQMALYNYMYMNYINSSNPNLSQVRHESTRRAVDEVSGRREPEVRQEQQDQARQRERAPRVERNQANNDADREDDWLGTLHNVVSFLILLSIVYYYSSLERFFFIFVIAIILICYHKGWLQLQRRRVIQNPENVNQERREREENEQNGREERNTTEQTHVQMQPTTVRLIFTFILKFFTSLIPERPRAIN</sequence>
<dbReference type="GO" id="GO:0016020">
    <property type="term" value="C:membrane"/>
    <property type="evidence" value="ECO:0007669"/>
    <property type="project" value="UniProtKB-SubCell"/>
</dbReference>
<dbReference type="CDD" id="cd01790">
    <property type="entry name" value="Ubl_HERP"/>
    <property type="match status" value="1"/>
</dbReference>
<dbReference type="Pfam" id="PF00240">
    <property type="entry name" value="ubiquitin"/>
    <property type="match status" value="1"/>
</dbReference>
<feature type="region of interest" description="Disordered" evidence="6">
    <location>
        <begin position="210"/>
        <end position="262"/>
    </location>
</feature>
<dbReference type="InterPro" id="IPR029071">
    <property type="entry name" value="Ubiquitin-like_domsf"/>
</dbReference>
<feature type="domain" description="Ubiquitin-like" evidence="8">
    <location>
        <begin position="7"/>
        <end position="70"/>
    </location>
</feature>
<keyword evidence="4 7" id="KW-0472">Membrane</keyword>